<dbReference type="EMBL" id="SSMQ01000109">
    <property type="protein sequence ID" value="TKC94589.1"/>
    <property type="molecule type" value="Genomic_DNA"/>
</dbReference>
<evidence type="ECO:0000256" key="1">
    <source>
        <dbReference type="SAM" id="MobiDB-lite"/>
    </source>
</evidence>
<feature type="compositionally biased region" description="Basic and acidic residues" evidence="1">
    <location>
        <begin position="219"/>
        <end position="230"/>
    </location>
</feature>
<comment type="caution">
    <text evidence="2">The sequence shown here is derived from an EMBL/GenBank/DDBJ whole genome shotgun (WGS) entry which is preliminary data.</text>
</comment>
<dbReference type="OrthoDB" id="5495089at2"/>
<dbReference type="Proteomes" id="UP000309215">
    <property type="component" value="Unassembled WGS sequence"/>
</dbReference>
<evidence type="ECO:0000313" key="3">
    <source>
        <dbReference type="Proteomes" id="UP000309215"/>
    </source>
</evidence>
<dbReference type="AlphaFoldDB" id="A0A4U1IL23"/>
<sequence length="415" mass="42729">MERRFVLVLVTSLSAATVVEGCGLGEATEIDCITPGPIYDTQACREVRDALDAGADGADGSDGEPGSSARSCGGVCVENAPNDFHEPQPFWIGSNTSKAPLFCPRDVGAFGGGRSFADLKVPSSGCPACVCGDVTGTCSPTPSSILVRAATCETPQAYTYDFGAPASWDGSCTSVKALPAGAECPPGSGVLCAQSVYISALPDPVGVGCEPVPPPVPSVKEDAPSSDKPKPPSSSNDAAPRWGRVALSCNGSEAGEPGSCGASAACRFELPIKVATKDDDGSWRYCARHKEKGIHPCMGASYTEQIIVYPDDAKIDTRGCTACECKASGGSCYATFAVYEDDACTTLVSADGFSSIKHDCNDVIPAGRPIGSKQLLDLQFVPGTCHLIGGGVPFGTVELDETKAETWCCDPSSAY</sequence>
<organism evidence="2 3">
    <name type="scientific">Polyangium fumosum</name>
    <dbReference type="NCBI Taxonomy" id="889272"/>
    <lineage>
        <taxon>Bacteria</taxon>
        <taxon>Pseudomonadati</taxon>
        <taxon>Myxococcota</taxon>
        <taxon>Polyangia</taxon>
        <taxon>Polyangiales</taxon>
        <taxon>Polyangiaceae</taxon>
        <taxon>Polyangium</taxon>
    </lineage>
</organism>
<protein>
    <submittedName>
        <fullName evidence="2">Uncharacterized protein</fullName>
    </submittedName>
</protein>
<dbReference type="RefSeq" id="WP_136935987.1">
    <property type="nucleotide sequence ID" value="NZ_SSMQ01000109.1"/>
</dbReference>
<evidence type="ECO:0000313" key="2">
    <source>
        <dbReference type="EMBL" id="TKC94589.1"/>
    </source>
</evidence>
<name>A0A4U1IL23_9BACT</name>
<accession>A0A4U1IL23</accession>
<keyword evidence="3" id="KW-1185">Reference proteome</keyword>
<feature type="region of interest" description="Disordered" evidence="1">
    <location>
        <begin position="211"/>
        <end position="240"/>
    </location>
</feature>
<reference evidence="2 3" key="1">
    <citation type="submission" date="2019-04" db="EMBL/GenBank/DDBJ databases">
        <authorList>
            <person name="Li Y."/>
            <person name="Wang J."/>
        </authorList>
    </citation>
    <scope>NUCLEOTIDE SEQUENCE [LARGE SCALE GENOMIC DNA]</scope>
    <source>
        <strain evidence="2 3">DSM 14668</strain>
    </source>
</reference>
<gene>
    <name evidence="2" type="ORF">E8A74_48370</name>
</gene>
<proteinExistence type="predicted"/>